<name>A0A6A5ESU3_PERFL</name>
<dbReference type="CDD" id="cd11461">
    <property type="entry name" value="bHLH-O_HES5"/>
    <property type="match status" value="1"/>
</dbReference>
<evidence type="ECO:0000256" key="6">
    <source>
        <dbReference type="ARBA" id="ARBA00023015"/>
    </source>
</evidence>
<dbReference type="InterPro" id="IPR011598">
    <property type="entry name" value="bHLH_dom"/>
</dbReference>
<reference evidence="16 17" key="1">
    <citation type="submission" date="2019-06" db="EMBL/GenBank/DDBJ databases">
        <title>A chromosome-scale genome assembly of the European perch, Perca fluviatilis.</title>
        <authorList>
            <person name="Roques C."/>
            <person name="Zahm M."/>
            <person name="Cabau C."/>
            <person name="Klopp C."/>
            <person name="Bouchez O."/>
            <person name="Donnadieu C."/>
            <person name="Kuhl H."/>
            <person name="Gislard M."/>
            <person name="Guendouz S."/>
            <person name="Journot L."/>
            <person name="Haffray P."/>
            <person name="Bestin A."/>
            <person name="Morvezen R."/>
            <person name="Feron R."/>
            <person name="Wen M."/>
            <person name="Jouanno E."/>
            <person name="Herpin A."/>
            <person name="Schartl M."/>
            <person name="Postlethwait J."/>
            <person name="Schaerlinger B."/>
            <person name="Chardard D."/>
            <person name="Lecocq T."/>
            <person name="Poncet C."/>
            <person name="Jaffrelo L."/>
            <person name="Lampietro C."/>
            <person name="Guiguen Y."/>
        </authorList>
    </citation>
    <scope>NUCLEOTIDE SEQUENCE [LARGE SCALE GENOMIC DNA]</scope>
    <source>
        <tissue evidence="16">Blood</tissue>
    </source>
</reference>
<dbReference type="GO" id="GO:0048513">
    <property type="term" value="P:animal organ development"/>
    <property type="evidence" value="ECO:0007669"/>
    <property type="project" value="UniProtKB-ARBA"/>
</dbReference>
<evidence type="ECO:0000256" key="11">
    <source>
        <dbReference type="ARBA" id="ARBA00060201"/>
    </source>
</evidence>
<dbReference type="PROSITE" id="PS50888">
    <property type="entry name" value="BHLH"/>
    <property type="match status" value="1"/>
</dbReference>
<dbReference type="PANTHER" id="PTHR10985">
    <property type="entry name" value="BASIC HELIX-LOOP-HELIX TRANSCRIPTION FACTOR, HES-RELATED"/>
    <property type="match status" value="1"/>
</dbReference>
<evidence type="ECO:0000256" key="14">
    <source>
        <dbReference type="SAM" id="MobiDB-lite"/>
    </source>
</evidence>
<keyword evidence="4" id="KW-0221">Differentiation</keyword>
<keyword evidence="8" id="KW-0804">Transcription</keyword>
<dbReference type="GO" id="GO:0030154">
    <property type="term" value="P:cell differentiation"/>
    <property type="evidence" value="ECO:0007669"/>
    <property type="project" value="UniProtKB-KW"/>
</dbReference>
<dbReference type="GO" id="GO:0007399">
    <property type="term" value="P:nervous system development"/>
    <property type="evidence" value="ECO:0007669"/>
    <property type="project" value="UniProtKB-KW"/>
</dbReference>
<comment type="caution">
    <text evidence="16">The sequence shown here is derived from an EMBL/GenBank/DDBJ whole genome shotgun (WGS) entry which is preliminary data.</text>
</comment>
<dbReference type="GO" id="GO:0005634">
    <property type="term" value="C:nucleus"/>
    <property type="evidence" value="ECO:0007669"/>
    <property type="project" value="UniProtKB-SubCell"/>
</dbReference>
<dbReference type="SMART" id="SM00353">
    <property type="entry name" value="HLH"/>
    <property type="match status" value="1"/>
</dbReference>
<organism evidence="16 17">
    <name type="scientific">Perca fluviatilis</name>
    <name type="common">European perch</name>
    <dbReference type="NCBI Taxonomy" id="8168"/>
    <lineage>
        <taxon>Eukaryota</taxon>
        <taxon>Metazoa</taxon>
        <taxon>Chordata</taxon>
        <taxon>Craniata</taxon>
        <taxon>Vertebrata</taxon>
        <taxon>Euteleostomi</taxon>
        <taxon>Actinopterygii</taxon>
        <taxon>Neopterygii</taxon>
        <taxon>Teleostei</taxon>
        <taxon>Neoteleostei</taxon>
        <taxon>Acanthomorphata</taxon>
        <taxon>Eupercaria</taxon>
        <taxon>Perciformes</taxon>
        <taxon>Percoidei</taxon>
        <taxon>Percidae</taxon>
        <taxon>Percinae</taxon>
        <taxon>Perca</taxon>
    </lineage>
</organism>
<keyword evidence="6" id="KW-0805">Transcription regulation</keyword>
<evidence type="ECO:0000256" key="7">
    <source>
        <dbReference type="ARBA" id="ARBA00023125"/>
    </source>
</evidence>
<dbReference type="GO" id="GO:0097150">
    <property type="term" value="P:neuronal stem cell population maintenance"/>
    <property type="evidence" value="ECO:0007669"/>
    <property type="project" value="UniProtKB-ARBA"/>
</dbReference>
<comment type="subcellular location">
    <subcellularLocation>
        <location evidence="1">Nucleus</location>
    </subcellularLocation>
</comment>
<dbReference type="FunFam" id="4.10.280.10:FF:000033">
    <property type="entry name" value="Transcription factor HES-5"/>
    <property type="match status" value="1"/>
</dbReference>
<gene>
    <name evidence="16" type="ORF">PFLUV_G00051680</name>
</gene>
<keyword evidence="5" id="KW-0524">Neurogenesis</keyword>
<protein>
    <recommendedName>
        <fullName evidence="12">Transcription factor HES-5</fullName>
    </recommendedName>
    <alternativeName>
        <fullName evidence="13">Hairy and enhancer of split 5</fullName>
    </alternativeName>
</protein>
<evidence type="ECO:0000256" key="12">
    <source>
        <dbReference type="ARBA" id="ARBA00072975"/>
    </source>
</evidence>
<evidence type="ECO:0000256" key="10">
    <source>
        <dbReference type="ARBA" id="ARBA00023791"/>
    </source>
</evidence>
<keyword evidence="9" id="KW-0539">Nucleus</keyword>
<dbReference type="GO" id="GO:0045596">
    <property type="term" value="P:negative regulation of cell differentiation"/>
    <property type="evidence" value="ECO:0007669"/>
    <property type="project" value="UniProtKB-ARBA"/>
</dbReference>
<proteinExistence type="predicted"/>
<evidence type="ECO:0000259" key="15">
    <source>
        <dbReference type="PROSITE" id="PS50888"/>
    </source>
</evidence>
<accession>A0A6A5ESU3</accession>
<evidence type="ECO:0000256" key="8">
    <source>
        <dbReference type="ARBA" id="ARBA00023163"/>
    </source>
</evidence>
<evidence type="ECO:0000256" key="3">
    <source>
        <dbReference type="ARBA" id="ARBA00022491"/>
    </source>
</evidence>
<sequence length="262" mass="28799">MAPSTSRDCPVSTLSLRDCPSSTTLSSRDCPVSTLSLRDCPSSTTLSSIDCPSSTTLSSRDCPISMMSSRDCSSSTLSLRDCPVSTLSSRDCPSSTTLSSRDCPVSTLSLRDCPDSTLSSRDCPDSTLSSRDRHKLRKPAVEKLRRDRINSCIEQLKVMLEKEFHKQDPNAKLEKADVLEMTVAFLKQQLQPPSLANHAARSHGSSHCWKETLYFLSASSPQEVTLPQRPLRCLHASGRGPILPAHRRVQAAGKQPAVWRPW</sequence>
<keyword evidence="3" id="KW-0678">Repressor</keyword>
<dbReference type="InterPro" id="IPR050370">
    <property type="entry name" value="HES_HEY"/>
</dbReference>
<dbReference type="Pfam" id="PF00010">
    <property type="entry name" value="HLH"/>
    <property type="match status" value="1"/>
</dbReference>
<feature type="domain" description="BHLH" evidence="15">
    <location>
        <begin position="133"/>
        <end position="189"/>
    </location>
</feature>
<keyword evidence="7" id="KW-0238">DNA-binding</keyword>
<dbReference type="GO" id="GO:0003677">
    <property type="term" value="F:DNA binding"/>
    <property type="evidence" value="ECO:0007669"/>
    <property type="project" value="UniProtKB-KW"/>
</dbReference>
<evidence type="ECO:0000256" key="4">
    <source>
        <dbReference type="ARBA" id="ARBA00022782"/>
    </source>
</evidence>
<keyword evidence="2" id="KW-0217">Developmental protein</keyword>
<comment type="subunit">
    <text evidence="10">Transcription repression requires formation of a complex with a corepressor protein of the Groucho/TLE family.</text>
</comment>
<evidence type="ECO:0000256" key="9">
    <source>
        <dbReference type="ARBA" id="ARBA00023242"/>
    </source>
</evidence>
<comment type="function">
    <text evidence="11">Transcriptional repressor of genes that require a bHLH protein for their transcription. Plays an important role as neurogenesis negative regulator.</text>
</comment>
<evidence type="ECO:0000256" key="2">
    <source>
        <dbReference type="ARBA" id="ARBA00022473"/>
    </source>
</evidence>
<dbReference type="Proteomes" id="UP000465112">
    <property type="component" value="Chromosome 4"/>
</dbReference>
<feature type="region of interest" description="Disordered" evidence="14">
    <location>
        <begin position="115"/>
        <end position="134"/>
    </location>
</feature>
<dbReference type="AlphaFoldDB" id="A0A6A5ESU3"/>
<dbReference type="OrthoDB" id="6085656at2759"/>
<evidence type="ECO:0000256" key="1">
    <source>
        <dbReference type="ARBA" id="ARBA00004123"/>
    </source>
</evidence>
<evidence type="ECO:0000256" key="5">
    <source>
        <dbReference type="ARBA" id="ARBA00022902"/>
    </source>
</evidence>
<evidence type="ECO:0000313" key="17">
    <source>
        <dbReference type="Proteomes" id="UP000465112"/>
    </source>
</evidence>
<dbReference type="EMBL" id="VHII01000004">
    <property type="protein sequence ID" value="KAF1392331.1"/>
    <property type="molecule type" value="Genomic_DNA"/>
</dbReference>
<dbReference type="SUPFAM" id="SSF47459">
    <property type="entry name" value="HLH, helix-loop-helix DNA-binding domain"/>
    <property type="match status" value="1"/>
</dbReference>
<evidence type="ECO:0000256" key="13">
    <source>
        <dbReference type="ARBA" id="ARBA00081413"/>
    </source>
</evidence>
<dbReference type="Gene3D" id="4.10.280.10">
    <property type="entry name" value="Helix-loop-helix DNA-binding domain"/>
    <property type="match status" value="1"/>
</dbReference>
<dbReference type="GO" id="GO:0046983">
    <property type="term" value="F:protein dimerization activity"/>
    <property type="evidence" value="ECO:0007669"/>
    <property type="project" value="InterPro"/>
</dbReference>
<evidence type="ECO:0000313" key="16">
    <source>
        <dbReference type="EMBL" id="KAF1392331.1"/>
    </source>
</evidence>
<dbReference type="InterPro" id="IPR036638">
    <property type="entry name" value="HLH_DNA-bd_sf"/>
</dbReference>
<keyword evidence="17" id="KW-1185">Reference proteome</keyword>